<dbReference type="GO" id="GO:0005634">
    <property type="term" value="C:nucleus"/>
    <property type="evidence" value="ECO:0007669"/>
    <property type="project" value="TreeGrafter"/>
</dbReference>
<reference evidence="3 4" key="1">
    <citation type="journal article" date="2017" name="Gigascience">
        <title>Genome sequence of the small brown planthopper, Laodelphax striatellus.</title>
        <authorList>
            <person name="Zhu J."/>
            <person name="Jiang F."/>
            <person name="Wang X."/>
            <person name="Yang P."/>
            <person name="Bao Y."/>
            <person name="Zhao W."/>
            <person name="Wang W."/>
            <person name="Lu H."/>
            <person name="Wang Q."/>
            <person name="Cui N."/>
            <person name="Li J."/>
            <person name="Chen X."/>
            <person name="Luo L."/>
            <person name="Yu J."/>
            <person name="Kang L."/>
            <person name="Cui F."/>
        </authorList>
    </citation>
    <scope>NUCLEOTIDE SEQUENCE [LARGE SCALE GENOMIC DNA]</scope>
    <source>
        <strain evidence="3">Lst14</strain>
    </source>
</reference>
<sequence length="183" mass="20546">MSGSHKKRAVDVSVRDETSSDGLSDDNAMETQQHEEIQVDFEGRNPIDSDFHGIRQLLHQLFLKAHVNLSDLTNLIIEQNYIGSVIKQSDIDEDSGDDDDDDVDPNDVYGVTSIINLTDKQHYECVDQLRNLLREMCAEHGTDQSNAYVRAMLSDTNTVGLLINERFINFPAQIAVPLLENAT</sequence>
<dbReference type="PANTHER" id="PTHR13261:SF0">
    <property type="entry name" value="BRCA2 AND CDKN1A-INTERACTING PROTEIN"/>
    <property type="match status" value="1"/>
</dbReference>
<comment type="caution">
    <text evidence="3">The sequence shown here is derived from an EMBL/GenBank/DDBJ whole genome shotgun (WGS) entry which is preliminary data.</text>
</comment>
<dbReference type="Proteomes" id="UP000291343">
    <property type="component" value="Unassembled WGS sequence"/>
</dbReference>
<feature type="compositionally biased region" description="Basic and acidic residues" evidence="2">
    <location>
        <begin position="9"/>
        <end position="18"/>
    </location>
</feature>
<dbReference type="STRING" id="195883.A0A482WQ80"/>
<gene>
    <name evidence="3" type="ORF">LSTR_LSTR015567</name>
</gene>
<dbReference type="FunCoup" id="A0A482WQ80">
    <property type="interactions" value="1897"/>
</dbReference>
<accession>A0A482WQ80</accession>
<proteinExistence type="inferred from homology"/>
<dbReference type="InterPro" id="IPR025602">
    <property type="entry name" value="BCP1_family"/>
</dbReference>
<dbReference type="Pfam" id="PF13862">
    <property type="entry name" value="BCCIP"/>
    <property type="match status" value="1"/>
</dbReference>
<dbReference type="AlphaFoldDB" id="A0A482WQ80"/>
<feature type="region of interest" description="Disordered" evidence="2">
    <location>
        <begin position="1"/>
        <end position="31"/>
    </location>
</feature>
<evidence type="ECO:0000313" key="4">
    <source>
        <dbReference type="Proteomes" id="UP000291343"/>
    </source>
</evidence>
<dbReference type="OrthoDB" id="27543at2759"/>
<keyword evidence="4" id="KW-1185">Reference proteome</keyword>
<evidence type="ECO:0008006" key="5">
    <source>
        <dbReference type="Google" id="ProtNLM"/>
    </source>
</evidence>
<evidence type="ECO:0000313" key="3">
    <source>
        <dbReference type="EMBL" id="RZF35446.1"/>
    </source>
</evidence>
<protein>
    <recommendedName>
        <fullName evidence="5">Protein BCCIP homolog</fullName>
    </recommendedName>
</protein>
<organism evidence="3 4">
    <name type="scientific">Laodelphax striatellus</name>
    <name type="common">Small brown planthopper</name>
    <name type="synonym">Delphax striatella</name>
    <dbReference type="NCBI Taxonomy" id="195883"/>
    <lineage>
        <taxon>Eukaryota</taxon>
        <taxon>Metazoa</taxon>
        <taxon>Ecdysozoa</taxon>
        <taxon>Arthropoda</taxon>
        <taxon>Hexapoda</taxon>
        <taxon>Insecta</taxon>
        <taxon>Pterygota</taxon>
        <taxon>Neoptera</taxon>
        <taxon>Paraneoptera</taxon>
        <taxon>Hemiptera</taxon>
        <taxon>Auchenorrhyncha</taxon>
        <taxon>Fulgoroidea</taxon>
        <taxon>Delphacidae</taxon>
        <taxon>Criomorphinae</taxon>
        <taxon>Laodelphax</taxon>
    </lineage>
</organism>
<dbReference type="InParanoid" id="A0A482WQ80"/>
<dbReference type="EMBL" id="QKKF02028266">
    <property type="protein sequence ID" value="RZF35446.1"/>
    <property type="molecule type" value="Genomic_DNA"/>
</dbReference>
<dbReference type="PANTHER" id="PTHR13261">
    <property type="entry name" value="BRCA2 AND CDKN1A INTERACTING PROTEIN"/>
    <property type="match status" value="1"/>
</dbReference>
<evidence type="ECO:0000256" key="2">
    <source>
        <dbReference type="SAM" id="MobiDB-lite"/>
    </source>
</evidence>
<comment type="similarity">
    <text evidence="1">Belongs to the BCP1 family.</text>
</comment>
<dbReference type="SMR" id="A0A482WQ80"/>
<name>A0A482WQ80_LAOST</name>
<evidence type="ECO:0000256" key="1">
    <source>
        <dbReference type="ARBA" id="ARBA00006781"/>
    </source>
</evidence>